<feature type="transmembrane region" description="Helical" evidence="1">
    <location>
        <begin position="160"/>
        <end position="180"/>
    </location>
</feature>
<dbReference type="OrthoDB" id="7303967at2759"/>
<feature type="transmembrane region" description="Helical" evidence="1">
    <location>
        <begin position="134"/>
        <end position="154"/>
    </location>
</feature>
<dbReference type="STRING" id="1661398.A0A482VWS7"/>
<evidence type="ECO:0000313" key="3">
    <source>
        <dbReference type="EMBL" id="RZC36939.1"/>
    </source>
</evidence>
<evidence type="ECO:0000313" key="4">
    <source>
        <dbReference type="Proteomes" id="UP000292052"/>
    </source>
</evidence>
<proteinExistence type="predicted"/>
<reference evidence="3 4" key="1">
    <citation type="submission" date="2017-03" db="EMBL/GenBank/DDBJ databases">
        <title>Genome of the blue death feigning beetle - Asbolus verrucosus.</title>
        <authorList>
            <person name="Rider S.D."/>
        </authorList>
    </citation>
    <scope>NUCLEOTIDE SEQUENCE [LARGE SCALE GENOMIC DNA]</scope>
    <source>
        <strain evidence="3">Butters</strain>
        <tissue evidence="3">Head and leg muscle</tissue>
    </source>
</reference>
<protein>
    <submittedName>
        <fullName evidence="3">DUF1676 domain containing protein</fullName>
    </submittedName>
</protein>
<keyword evidence="1" id="KW-0812">Transmembrane</keyword>
<name>A0A482VWS7_ASBVE</name>
<accession>A0A482VWS7</accession>
<keyword evidence="4" id="KW-1185">Reference proteome</keyword>
<dbReference type="Pfam" id="PF07898">
    <property type="entry name" value="DUF1676"/>
    <property type="match status" value="1"/>
</dbReference>
<keyword evidence="2" id="KW-0732">Signal</keyword>
<feature type="chain" id="PRO_5019727171" evidence="2">
    <location>
        <begin position="16"/>
        <end position="222"/>
    </location>
</feature>
<evidence type="ECO:0000256" key="2">
    <source>
        <dbReference type="SAM" id="SignalP"/>
    </source>
</evidence>
<comment type="caution">
    <text evidence="3">The sequence shown here is derived from an EMBL/GenBank/DDBJ whole genome shotgun (WGS) entry which is preliminary data.</text>
</comment>
<evidence type="ECO:0000256" key="1">
    <source>
        <dbReference type="SAM" id="Phobius"/>
    </source>
</evidence>
<keyword evidence="1" id="KW-0472">Membrane</keyword>
<organism evidence="3 4">
    <name type="scientific">Asbolus verrucosus</name>
    <name type="common">Desert ironclad beetle</name>
    <dbReference type="NCBI Taxonomy" id="1661398"/>
    <lineage>
        <taxon>Eukaryota</taxon>
        <taxon>Metazoa</taxon>
        <taxon>Ecdysozoa</taxon>
        <taxon>Arthropoda</taxon>
        <taxon>Hexapoda</taxon>
        <taxon>Insecta</taxon>
        <taxon>Pterygota</taxon>
        <taxon>Neoptera</taxon>
        <taxon>Endopterygota</taxon>
        <taxon>Coleoptera</taxon>
        <taxon>Polyphaga</taxon>
        <taxon>Cucujiformia</taxon>
        <taxon>Tenebrionidae</taxon>
        <taxon>Pimeliinae</taxon>
        <taxon>Asbolus</taxon>
    </lineage>
</organism>
<feature type="signal peptide" evidence="2">
    <location>
        <begin position="1"/>
        <end position="15"/>
    </location>
</feature>
<dbReference type="PANTHER" id="PTHR21879:SF1">
    <property type="entry name" value="FI01546P"/>
    <property type="match status" value="1"/>
</dbReference>
<sequence length="222" mass="24777">MRILLFSAILVNVQSSRTNQEDHLAKSIVKECINSYSQTSCFANRVAKAVERAMDWSIPLTDGVQFARNKEKLSPEARSQPSGFARLMKALTDFLNTHTLTLDLTEEVKQARDGDGGFGGFDNKNKALKKEKKYMQYALMVLLGIFGLTGPLIMKTLAVMAAKALIASKMALIIVGSVALKKIFEKDKEETSIKVHTIHTDDEHDRISNQQYWSHQAFAKPA</sequence>
<gene>
    <name evidence="3" type="ORF">BDFB_001254</name>
</gene>
<dbReference type="Proteomes" id="UP000292052">
    <property type="component" value="Unassembled WGS sequence"/>
</dbReference>
<keyword evidence="1" id="KW-1133">Transmembrane helix</keyword>
<dbReference type="AlphaFoldDB" id="A0A482VWS7"/>
<dbReference type="GO" id="GO:0016020">
    <property type="term" value="C:membrane"/>
    <property type="evidence" value="ECO:0007669"/>
    <property type="project" value="TreeGrafter"/>
</dbReference>
<dbReference type="InterPro" id="IPR012464">
    <property type="entry name" value="DUF1676"/>
</dbReference>
<dbReference type="EMBL" id="QDEB01057316">
    <property type="protein sequence ID" value="RZC36939.1"/>
    <property type="molecule type" value="Genomic_DNA"/>
</dbReference>
<dbReference type="PANTHER" id="PTHR21879">
    <property type="entry name" value="FI03362P-RELATED-RELATED"/>
    <property type="match status" value="1"/>
</dbReference>